<proteinExistence type="predicted"/>
<name>M7C9S0_CHEMY</name>
<accession>M7C9S0</accession>
<gene>
    <name evidence="1" type="ORF">UY3_05415</name>
</gene>
<sequence>MAYWWVRVFRDQLLTYRTGQGQLRGPLWDASIPAEPDCIFIVLKIQGFGSVFTYANWLLPELNLCSSPDGDYRVEDKGRKLCHVSFEYEVKNIRYIQQYKAFKEDWFQSNSRVSLYSQKEKEYSWYLRD</sequence>
<evidence type="ECO:0000313" key="1">
    <source>
        <dbReference type="EMBL" id="EMP37367.1"/>
    </source>
</evidence>
<dbReference type="EMBL" id="KB522250">
    <property type="protein sequence ID" value="EMP37367.1"/>
    <property type="molecule type" value="Genomic_DNA"/>
</dbReference>
<dbReference type="Proteomes" id="UP000031443">
    <property type="component" value="Unassembled WGS sequence"/>
</dbReference>
<organism evidence="1 2">
    <name type="scientific">Chelonia mydas</name>
    <name type="common">Green sea-turtle</name>
    <name type="synonym">Chelonia agassizi</name>
    <dbReference type="NCBI Taxonomy" id="8469"/>
    <lineage>
        <taxon>Eukaryota</taxon>
        <taxon>Metazoa</taxon>
        <taxon>Chordata</taxon>
        <taxon>Craniata</taxon>
        <taxon>Vertebrata</taxon>
        <taxon>Euteleostomi</taxon>
        <taxon>Archelosauria</taxon>
        <taxon>Testudinata</taxon>
        <taxon>Testudines</taxon>
        <taxon>Cryptodira</taxon>
        <taxon>Durocryptodira</taxon>
        <taxon>Americhelydia</taxon>
        <taxon>Chelonioidea</taxon>
        <taxon>Cheloniidae</taxon>
        <taxon>Chelonia</taxon>
    </lineage>
</organism>
<reference evidence="2" key="1">
    <citation type="journal article" date="2013" name="Nat. Genet.">
        <title>The draft genomes of soft-shell turtle and green sea turtle yield insights into the development and evolution of the turtle-specific body plan.</title>
        <authorList>
            <person name="Wang Z."/>
            <person name="Pascual-Anaya J."/>
            <person name="Zadissa A."/>
            <person name="Li W."/>
            <person name="Niimura Y."/>
            <person name="Huang Z."/>
            <person name="Li C."/>
            <person name="White S."/>
            <person name="Xiong Z."/>
            <person name="Fang D."/>
            <person name="Wang B."/>
            <person name="Ming Y."/>
            <person name="Chen Y."/>
            <person name="Zheng Y."/>
            <person name="Kuraku S."/>
            <person name="Pignatelli M."/>
            <person name="Herrero J."/>
            <person name="Beal K."/>
            <person name="Nozawa M."/>
            <person name="Li Q."/>
            <person name="Wang J."/>
            <person name="Zhang H."/>
            <person name="Yu L."/>
            <person name="Shigenobu S."/>
            <person name="Wang J."/>
            <person name="Liu J."/>
            <person name="Flicek P."/>
            <person name="Searle S."/>
            <person name="Wang J."/>
            <person name="Kuratani S."/>
            <person name="Yin Y."/>
            <person name="Aken B."/>
            <person name="Zhang G."/>
            <person name="Irie N."/>
        </authorList>
    </citation>
    <scope>NUCLEOTIDE SEQUENCE [LARGE SCALE GENOMIC DNA]</scope>
</reference>
<protein>
    <submittedName>
        <fullName evidence="1">Uncharacterized protein</fullName>
    </submittedName>
</protein>
<dbReference type="AlphaFoldDB" id="M7C9S0"/>
<keyword evidence="2" id="KW-1185">Reference proteome</keyword>
<evidence type="ECO:0000313" key="2">
    <source>
        <dbReference type="Proteomes" id="UP000031443"/>
    </source>
</evidence>